<dbReference type="RefSeq" id="WP_269443118.1">
    <property type="nucleotide sequence ID" value="NZ_CP097463.1"/>
</dbReference>
<accession>A0ABY7K0D1</accession>
<reference evidence="2" key="1">
    <citation type="submission" date="2022-05" db="EMBL/GenBank/DDBJ databases">
        <title>Jatrophihabitans sp. SB3-54 whole genome sequence.</title>
        <authorList>
            <person name="Suh M.K."/>
            <person name="Eom M.K."/>
            <person name="Kim J.S."/>
            <person name="Kim H.S."/>
            <person name="Do H.E."/>
            <person name="Shin Y.K."/>
            <person name="Lee J.-S."/>
        </authorList>
    </citation>
    <scope>NUCLEOTIDE SEQUENCE</scope>
    <source>
        <strain evidence="2">SB3-54</strain>
    </source>
</reference>
<feature type="signal peptide" evidence="1">
    <location>
        <begin position="1"/>
        <end position="26"/>
    </location>
</feature>
<evidence type="ECO:0000313" key="2">
    <source>
        <dbReference type="EMBL" id="WAX56586.1"/>
    </source>
</evidence>
<keyword evidence="3" id="KW-1185">Reference proteome</keyword>
<proteinExistence type="predicted"/>
<evidence type="ECO:0000313" key="3">
    <source>
        <dbReference type="Proteomes" id="UP001164693"/>
    </source>
</evidence>
<gene>
    <name evidence="2" type="ORF">M6B22_18945</name>
</gene>
<organism evidence="2 3">
    <name type="scientific">Jatrophihabitans cynanchi</name>
    <dbReference type="NCBI Taxonomy" id="2944128"/>
    <lineage>
        <taxon>Bacteria</taxon>
        <taxon>Bacillati</taxon>
        <taxon>Actinomycetota</taxon>
        <taxon>Actinomycetes</taxon>
        <taxon>Jatrophihabitantales</taxon>
        <taxon>Jatrophihabitantaceae</taxon>
        <taxon>Jatrophihabitans</taxon>
    </lineage>
</organism>
<dbReference type="Proteomes" id="UP001164693">
    <property type="component" value="Chromosome"/>
</dbReference>
<feature type="chain" id="PRO_5045268629" evidence="1">
    <location>
        <begin position="27"/>
        <end position="214"/>
    </location>
</feature>
<dbReference type="EMBL" id="CP097463">
    <property type="protein sequence ID" value="WAX56586.1"/>
    <property type="molecule type" value="Genomic_DNA"/>
</dbReference>
<sequence length="214" mass="23158">MIMRRSLIGFLVTAALAVTLAPAVRAFPAVALSSQELSTRALTGSYCAQELIPNDKAARTIAQCFATQGEALATATGNTNYLSMSDDKVREEFAATIAANGRLSADSQYLLGADYWDTHYGGNYYYWYATQGCSSTYAFYVPTMPPGWNDKVSSALSSSGCNHFYHYIDSNYNNGLYGAGKYIDCGYGAGDCYTMYLPDGSSMSDRTSSEILKA</sequence>
<protein>
    <submittedName>
        <fullName evidence="2">Uncharacterized protein</fullName>
    </submittedName>
</protein>
<evidence type="ECO:0000256" key="1">
    <source>
        <dbReference type="SAM" id="SignalP"/>
    </source>
</evidence>
<keyword evidence="1" id="KW-0732">Signal</keyword>
<name>A0ABY7K0D1_9ACTN</name>